<sequence>MSDDSLLDAGQLARLKAKLRSGDAPAPAGDQRPPAPALPELGVIFFSGLSGDSDPYDLLVEVSRFVDRAGYNAVWTPERHFTEVGGAYPNPALLGAAVAVITENVRIRSGSVNLPLHDTLRVAEEWALVDNLSGGRVDLAVAPGWHSRDFVLKPEAYETRGQVLNESREELRKLWRGVAVERTDPAGERHDILTFPRPVQPDLPLWLTSSKSVDSWRFAGEQGLNVLTALINFGPAELQNRIGIYREARARAGLDPEAGVVSLMLHTYVGADTYEAVERVRGPMIEYLGSFVTQHATSGQAEAQDKARTLQNLDADRDEFLEMVFQRYVSSSSLIGDVKQARQTLEGFRDMGVDEVACLVDFGLSKDEVLASLGRLSQLLQKGA</sequence>
<dbReference type="EMBL" id="JACHLX010000001">
    <property type="protein sequence ID" value="MBB5809208.1"/>
    <property type="molecule type" value="Genomic_DNA"/>
</dbReference>
<protein>
    <submittedName>
        <fullName evidence="4">Natural product biosynthesis luciferase-like monooxygenase protein</fullName>
    </submittedName>
</protein>
<dbReference type="GeneID" id="93836620"/>
<dbReference type="GO" id="GO:0005829">
    <property type="term" value="C:cytosol"/>
    <property type="evidence" value="ECO:0007669"/>
    <property type="project" value="TreeGrafter"/>
</dbReference>
<dbReference type="SUPFAM" id="SSF51679">
    <property type="entry name" value="Bacterial luciferase-like"/>
    <property type="match status" value="1"/>
</dbReference>
<dbReference type="GO" id="GO:0016705">
    <property type="term" value="F:oxidoreductase activity, acting on paired donors, with incorporation or reduction of molecular oxygen"/>
    <property type="evidence" value="ECO:0007669"/>
    <property type="project" value="InterPro"/>
</dbReference>
<gene>
    <name evidence="4" type="ORF">HNR72_000236</name>
</gene>
<dbReference type="NCBIfam" id="TIGR04020">
    <property type="entry name" value="seco_metab_LLM"/>
    <property type="match status" value="1"/>
</dbReference>
<name>A0AA89PV44_STRCU</name>
<evidence type="ECO:0000256" key="2">
    <source>
        <dbReference type="ARBA" id="ARBA00023033"/>
    </source>
</evidence>
<dbReference type="InterPro" id="IPR036661">
    <property type="entry name" value="Luciferase-like_sf"/>
</dbReference>
<dbReference type="Proteomes" id="UP000579531">
    <property type="component" value="Unassembled WGS sequence"/>
</dbReference>
<comment type="caution">
    <text evidence="4">The sequence shown here is derived from an EMBL/GenBank/DDBJ whole genome shotgun (WGS) entry which is preliminary data.</text>
</comment>
<dbReference type="InterPro" id="IPR024011">
    <property type="entry name" value="Biosynth_lucif-like_mOase_dom"/>
</dbReference>
<keyword evidence="1" id="KW-0560">Oxidoreductase</keyword>
<dbReference type="GO" id="GO:0004497">
    <property type="term" value="F:monooxygenase activity"/>
    <property type="evidence" value="ECO:0007669"/>
    <property type="project" value="UniProtKB-KW"/>
</dbReference>
<dbReference type="InterPro" id="IPR011251">
    <property type="entry name" value="Luciferase-like_dom"/>
</dbReference>
<keyword evidence="5" id="KW-1185">Reference proteome</keyword>
<evidence type="ECO:0000256" key="1">
    <source>
        <dbReference type="ARBA" id="ARBA00023002"/>
    </source>
</evidence>
<dbReference type="PANTHER" id="PTHR30137">
    <property type="entry name" value="LUCIFERASE-LIKE MONOOXYGENASE"/>
    <property type="match status" value="1"/>
</dbReference>
<dbReference type="InterPro" id="IPR050766">
    <property type="entry name" value="Bact_Lucif_Oxidored"/>
</dbReference>
<dbReference type="Pfam" id="PF00296">
    <property type="entry name" value="Bac_luciferase"/>
    <property type="match status" value="1"/>
</dbReference>
<dbReference type="AlphaFoldDB" id="A0AA89PV44"/>
<accession>A0AA89PV44</accession>
<evidence type="ECO:0000313" key="5">
    <source>
        <dbReference type="Proteomes" id="UP000579531"/>
    </source>
</evidence>
<feature type="domain" description="Luciferase-like" evidence="3">
    <location>
        <begin position="51"/>
        <end position="355"/>
    </location>
</feature>
<reference evidence="4 5" key="1">
    <citation type="submission" date="2020-08" db="EMBL/GenBank/DDBJ databases">
        <title>Sequencing the genomes of 1000 actinobacteria strains.</title>
        <authorList>
            <person name="Klenk H.-P."/>
        </authorList>
    </citation>
    <scope>NUCLEOTIDE SEQUENCE [LARGE SCALE GENOMIC DNA]</scope>
    <source>
        <strain evidence="4 5">DSM 40129</strain>
    </source>
</reference>
<dbReference type="RefSeq" id="WP_184842440.1">
    <property type="nucleotide sequence ID" value="NZ_BAABFE010000019.1"/>
</dbReference>
<dbReference type="PANTHER" id="PTHR30137:SF8">
    <property type="entry name" value="BLR5498 PROTEIN"/>
    <property type="match status" value="1"/>
</dbReference>
<keyword evidence="2 4" id="KW-0503">Monooxygenase</keyword>
<organism evidence="4 5">
    <name type="scientific">Streptomyces collinus</name>
    <dbReference type="NCBI Taxonomy" id="42684"/>
    <lineage>
        <taxon>Bacteria</taxon>
        <taxon>Bacillati</taxon>
        <taxon>Actinomycetota</taxon>
        <taxon>Actinomycetes</taxon>
        <taxon>Kitasatosporales</taxon>
        <taxon>Streptomycetaceae</taxon>
        <taxon>Streptomyces</taxon>
    </lineage>
</organism>
<evidence type="ECO:0000313" key="4">
    <source>
        <dbReference type="EMBL" id="MBB5809208.1"/>
    </source>
</evidence>
<dbReference type="Gene3D" id="3.20.20.30">
    <property type="entry name" value="Luciferase-like domain"/>
    <property type="match status" value="1"/>
</dbReference>
<evidence type="ECO:0000259" key="3">
    <source>
        <dbReference type="Pfam" id="PF00296"/>
    </source>
</evidence>
<proteinExistence type="predicted"/>